<comment type="similarity">
    <text evidence="6">Belongs to the phospholipase A2 family.</text>
</comment>
<name>A0A7L0JEH1_PIPCL</name>
<evidence type="ECO:0000256" key="2">
    <source>
        <dbReference type="ARBA" id="ARBA00022525"/>
    </source>
</evidence>
<keyword evidence="2" id="KW-0964">Secreted</keyword>
<feature type="non-terminal residue" evidence="8">
    <location>
        <position position="83"/>
    </location>
</feature>
<dbReference type="InterPro" id="IPR016090">
    <property type="entry name" value="PLA2-like_dom"/>
</dbReference>
<evidence type="ECO:0000256" key="4">
    <source>
        <dbReference type="PIRSR" id="PIRSR601211-2"/>
    </source>
</evidence>
<dbReference type="GO" id="GO:0016042">
    <property type="term" value="P:lipid catabolic process"/>
    <property type="evidence" value="ECO:0007669"/>
    <property type="project" value="InterPro"/>
</dbReference>
<comment type="subcellular location">
    <subcellularLocation>
        <location evidence="1">Secreted</location>
    </subcellularLocation>
</comment>
<dbReference type="SUPFAM" id="SSF48619">
    <property type="entry name" value="Phospholipase A2, PLA2"/>
    <property type="match status" value="1"/>
</dbReference>
<feature type="binding site" evidence="4">
    <location>
        <position position="32"/>
    </location>
    <ligand>
        <name>Ca(2+)</name>
        <dbReference type="ChEBI" id="CHEBI:29108"/>
    </ligand>
</feature>
<dbReference type="EMBL" id="VXAH01000508">
    <property type="protein sequence ID" value="NXK42039.1"/>
    <property type="molecule type" value="Genomic_DNA"/>
</dbReference>
<dbReference type="InterPro" id="IPR001211">
    <property type="entry name" value="PLA2"/>
</dbReference>
<keyword evidence="4" id="KW-0106">Calcium</keyword>
<dbReference type="PANTHER" id="PTHR11716">
    <property type="entry name" value="PHOSPHOLIPASE A2 FAMILY MEMBER"/>
    <property type="match status" value="1"/>
</dbReference>
<evidence type="ECO:0000256" key="6">
    <source>
        <dbReference type="RuleBase" id="RU003654"/>
    </source>
</evidence>
<evidence type="ECO:0000256" key="5">
    <source>
        <dbReference type="PIRSR" id="PIRSR601211-3"/>
    </source>
</evidence>
<gene>
    <name evidence="8" type="primary">Pla2g2e</name>
    <name evidence="8" type="ORF">PIPCHL_R11717</name>
</gene>
<keyword evidence="3 5" id="KW-1015">Disulfide bond</keyword>
<keyword evidence="9" id="KW-1185">Reference proteome</keyword>
<dbReference type="GO" id="GO:0005543">
    <property type="term" value="F:phospholipid binding"/>
    <property type="evidence" value="ECO:0007669"/>
    <property type="project" value="TreeGrafter"/>
</dbReference>
<organism evidence="8 9">
    <name type="scientific">Piprites chloris</name>
    <name type="common">Wing-barred manakin</name>
    <dbReference type="NCBI Taxonomy" id="114369"/>
    <lineage>
        <taxon>Eukaryota</taxon>
        <taxon>Metazoa</taxon>
        <taxon>Chordata</taxon>
        <taxon>Craniata</taxon>
        <taxon>Vertebrata</taxon>
        <taxon>Euteleostomi</taxon>
        <taxon>Archelosauria</taxon>
        <taxon>Archosauria</taxon>
        <taxon>Dinosauria</taxon>
        <taxon>Saurischia</taxon>
        <taxon>Theropoda</taxon>
        <taxon>Coelurosauria</taxon>
        <taxon>Aves</taxon>
        <taxon>Neognathae</taxon>
        <taxon>Neoaves</taxon>
        <taxon>Telluraves</taxon>
        <taxon>Australaves</taxon>
        <taxon>Passeriformes</taxon>
        <taxon>Pipridae</taxon>
        <taxon>Piprites</taxon>
    </lineage>
</organism>
<evidence type="ECO:0000313" key="8">
    <source>
        <dbReference type="EMBL" id="NXK42039.1"/>
    </source>
</evidence>
<feature type="binding site" evidence="4">
    <location>
        <position position="36"/>
    </location>
    <ligand>
        <name>Ca(2+)</name>
        <dbReference type="ChEBI" id="CHEBI:29108"/>
    </ligand>
</feature>
<protein>
    <submittedName>
        <fullName evidence="8">PA2GE phospholipase</fullName>
    </submittedName>
</protein>
<reference evidence="8 9" key="1">
    <citation type="submission" date="2019-09" db="EMBL/GenBank/DDBJ databases">
        <title>Bird 10,000 Genomes (B10K) Project - Family phase.</title>
        <authorList>
            <person name="Zhang G."/>
        </authorList>
    </citation>
    <scope>NUCLEOTIDE SEQUENCE [LARGE SCALE GENOMIC DNA]</scope>
    <source>
        <strain evidence="8">B10K-DU-007-02</strain>
        <tissue evidence="8">Mixed tissue sample</tissue>
    </source>
</reference>
<dbReference type="GO" id="GO:0005509">
    <property type="term" value="F:calcium ion binding"/>
    <property type="evidence" value="ECO:0007669"/>
    <property type="project" value="InterPro"/>
</dbReference>
<dbReference type="AlphaFoldDB" id="A0A7L0JEH1"/>
<comment type="cofactor">
    <cofactor evidence="4">
        <name>Ca(2+)</name>
        <dbReference type="ChEBI" id="CHEBI:29108"/>
    </cofactor>
    <text evidence="4">Binds 1 Ca(2+) ion per subunit.</text>
</comment>
<dbReference type="GO" id="GO:0006644">
    <property type="term" value="P:phospholipid metabolic process"/>
    <property type="evidence" value="ECO:0007669"/>
    <property type="project" value="InterPro"/>
</dbReference>
<keyword evidence="4" id="KW-0479">Metal-binding</keyword>
<dbReference type="GO" id="GO:0005576">
    <property type="term" value="C:extracellular region"/>
    <property type="evidence" value="ECO:0007669"/>
    <property type="project" value="UniProtKB-SubCell"/>
</dbReference>
<dbReference type="Proteomes" id="UP000520962">
    <property type="component" value="Unassembled WGS sequence"/>
</dbReference>
<feature type="disulfide bond" evidence="5">
    <location>
        <begin position="33"/>
        <end position="49"/>
    </location>
</feature>
<dbReference type="PRINTS" id="PR00389">
    <property type="entry name" value="PHPHLIPASEA2"/>
</dbReference>
<dbReference type="GO" id="GO:0047498">
    <property type="term" value="F:calcium-dependent phospholipase A2 activity"/>
    <property type="evidence" value="ECO:0007669"/>
    <property type="project" value="TreeGrafter"/>
</dbReference>
<evidence type="ECO:0000313" key="9">
    <source>
        <dbReference type="Proteomes" id="UP000520962"/>
    </source>
</evidence>
<evidence type="ECO:0000256" key="1">
    <source>
        <dbReference type="ARBA" id="ARBA00004613"/>
    </source>
</evidence>
<feature type="binding site" evidence="4">
    <location>
        <position position="34"/>
    </location>
    <ligand>
        <name>Ca(2+)</name>
        <dbReference type="ChEBI" id="CHEBI:29108"/>
    </ligand>
</feature>
<dbReference type="Gene3D" id="1.20.90.10">
    <property type="entry name" value="Phospholipase A2 domain"/>
    <property type="match status" value="1"/>
</dbReference>
<feature type="domain" description="Phospholipase A2-like central" evidence="7">
    <location>
        <begin position="7"/>
        <end position="83"/>
    </location>
</feature>
<dbReference type="GO" id="GO:0050482">
    <property type="term" value="P:arachidonate secretion"/>
    <property type="evidence" value="ECO:0007669"/>
    <property type="project" value="InterPro"/>
</dbReference>
<accession>A0A7L0JEH1</accession>
<sequence length="83" mass="9071">LALASCNVLQFGAIVKHKTGKSPLSYNGYGCYCGLGGSKKPLDATDNCCRAHNCCYKKLASSHCSPKVVTYKYFLQRRQIMCG</sequence>
<feature type="non-terminal residue" evidence="8">
    <location>
        <position position="1"/>
    </location>
</feature>
<dbReference type="PANTHER" id="PTHR11716:SF56">
    <property type="entry name" value="GROUP IIE SECRETORY PHOSPHOLIPASE A2"/>
    <property type="match status" value="1"/>
</dbReference>
<dbReference type="Pfam" id="PF00068">
    <property type="entry name" value="Phospholip_A2_1"/>
    <property type="match status" value="1"/>
</dbReference>
<dbReference type="PROSITE" id="PS00118">
    <property type="entry name" value="PA2_HIS"/>
    <property type="match status" value="1"/>
</dbReference>
<evidence type="ECO:0000256" key="3">
    <source>
        <dbReference type="ARBA" id="ARBA00023157"/>
    </source>
</evidence>
<proteinExistence type="inferred from homology"/>
<comment type="caution">
    <text evidence="8">The sequence shown here is derived from an EMBL/GenBank/DDBJ whole genome shotgun (WGS) entry which is preliminary data.</text>
</comment>
<dbReference type="InterPro" id="IPR036444">
    <property type="entry name" value="PLipase_A2_dom_sf"/>
</dbReference>
<dbReference type="SMART" id="SM00085">
    <property type="entry name" value="PA2c"/>
    <property type="match status" value="1"/>
</dbReference>
<dbReference type="InterPro" id="IPR033113">
    <property type="entry name" value="PLA2_histidine"/>
</dbReference>
<evidence type="ECO:0000259" key="7">
    <source>
        <dbReference type="SMART" id="SM00085"/>
    </source>
</evidence>